<proteinExistence type="inferred from homology"/>
<accession>A0A9W8B690</accession>
<keyword evidence="3 6" id="KW-0498">Mitosis</keyword>
<dbReference type="PANTHER" id="PTHR12936">
    <property type="entry name" value="ANAPHASE-PROMOTING COMPLEX 10"/>
    <property type="match status" value="1"/>
</dbReference>
<evidence type="ECO:0000256" key="6">
    <source>
        <dbReference type="PIRNR" id="PIRNR028841"/>
    </source>
</evidence>
<organism evidence="8 9">
    <name type="scientific">Dimargaris verticillata</name>
    <dbReference type="NCBI Taxonomy" id="2761393"/>
    <lineage>
        <taxon>Eukaryota</taxon>
        <taxon>Fungi</taxon>
        <taxon>Fungi incertae sedis</taxon>
        <taxon>Zoopagomycota</taxon>
        <taxon>Kickxellomycotina</taxon>
        <taxon>Dimargaritomycetes</taxon>
        <taxon>Dimargaritales</taxon>
        <taxon>Dimargaritaceae</taxon>
        <taxon>Dimargaris</taxon>
    </lineage>
</organism>
<evidence type="ECO:0000256" key="3">
    <source>
        <dbReference type="ARBA" id="ARBA00022776"/>
    </source>
</evidence>
<dbReference type="OrthoDB" id="24948at2759"/>
<dbReference type="InterPro" id="IPR004939">
    <property type="entry name" value="APC_su10/DOC_dom"/>
</dbReference>
<comment type="caution">
    <text evidence="8">The sequence shown here is derived from an EMBL/GenBank/DDBJ whole genome shotgun (WGS) entry which is preliminary data.</text>
</comment>
<comment type="similarity">
    <text evidence="1 6">Belongs to the APC10 family.</text>
</comment>
<dbReference type="SUPFAM" id="SSF49785">
    <property type="entry name" value="Galactose-binding domain-like"/>
    <property type="match status" value="1"/>
</dbReference>
<evidence type="ECO:0000256" key="4">
    <source>
        <dbReference type="ARBA" id="ARBA00022786"/>
    </source>
</evidence>
<dbReference type="GO" id="GO:0051301">
    <property type="term" value="P:cell division"/>
    <property type="evidence" value="ECO:0007669"/>
    <property type="project" value="UniProtKB-KW"/>
</dbReference>
<dbReference type="CDD" id="cd08366">
    <property type="entry name" value="APC10"/>
    <property type="match status" value="1"/>
</dbReference>
<dbReference type="AlphaFoldDB" id="A0A9W8B690"/>
<dbReference type="Pfam" id="PF03256">
    <property type="entry name" value="ANAPC10"/>
    <property type="match status" value="1"/>
</dbReference>
<reference evidence="8" key="1">
    <citation type="submission" date="2022-07" db="EMBL/GenBank/DDBJ databases">
        <title>Phylogenomic reconstructions and comparative analyses of Kickxellomycotina fungi.</title>
        <authorList>
            <person name="Reynolds N.K."/>
            <person name="Stajich J.E."/>
            <person name="Barry K."/>
            <person name="Grigoriev I.V."/>
            <person name="Crous P."/>
            <person name="Smith M.E."/>
        </authorList>
    </citation>
    <scope>NUCLEOTIDE SEQUENCE</scope>
    <source>
        <strain evidence="8">RSA 567</strain>
    </source>
</reference>
<sequence>MPGPADTDIEVGHLATWQLSTARPCFGVEQLRDNDLSTFWQSNGSLPHSITLQFPVRTHITRIALYLDIGQDESYTPELLTIHAGDSLLSLQKIATQEFTNPKGWQTVSTLDPARRRPVELFVLQIQVHSNHQHGKDCHIRQVKVYSPTRNKGQDLMSYTSLAFGMASTLR</sequence>
<dbReference type="PANTHER" id="PTHR12936:SF0">
    <property type="entry name" value="ANAPHASE-PROMOTING COMPLEX SUBUNIT 10"/>
    <property type="match status" value="1"/>
</dbReference>
<dbReference type="SMART" id="SM01337">
    <property type="entry name" value="APC10"/>
    <property type="match status" value="1"/>
</dbReference>
<evidence type="ECO:0000256" key="1">
    <source>
        <dbReference type="ARBA" id="ARBA00006762"/>
    </source>
</evidence>
<keyword evidence="5 6" id="KW-0131">Cell cycle</keyword>
<keyword evidence="4 6" id="KW-0833">Ubl conjugation pathway</keyword>
<evidence type="ECO:0000256" key="2">
    <source>
        <dbReference type="ARBA" id="ARBA00022618"/>
    </source>
</evidence>
<evidence type="ECO:0000259" key="7">
    <source>
        <dbReference type="PROSITE" id="PS51284"/>
    </source>
</evidence>
<dbReference type="Proteomes" id="UP001151582">
    <property type="component" value="Unassembled WGS sequence"/>
</dbReference>
<keyword evidence="2 6" id="KW-0132">Cell division</keyword>
<dbReference type="GO" id="GO:0005680">
    <property type="term" value="C:anaphase-promoting complex"/>
    <property type="evidence" value="ECO:0007669"/>
    <property type="project" value="InterPro"/>
</dbReference>
<evidence type="ECO:0000313" key="8">
    <source>
        <dbReference type="EMBL" id="KAJ1983923.1"/>
    </source>
</evidence>
<dbReference type="InterPro" id="IPR016901">
    <property type="entry name" value="APC10/Doc1"/>
</dbReference>
<evidence type="ECO:0000256" key="5">
    <source>
        <dbReference type="ARBA" id="ARBA00023306"/>
    </source>
</evidence>
<gene>
    <name evidence="8" type="primary">ANAPC10</name>
    <name evidence="8" type="ORF">H4R34_000978</name>
</gene>
<dbReference type="InterPro" id="IPR008979">
    <property type="entry name" value="Galactose-bd-like_sf"/>
</dbReference>
<feature type="domain" description="DOC" evidence="7">
    <location>
        <begin position="1"/>
        <end position="171"/>
    </location>
</feature>
<name>A0A9W8B690_9FUNG</name>
<comment type="function">
    <text evidence="6">Component of the anaphase promoting complex/cyclosome (APC/C), a cell cycle-regulated E3 ubiquitin-protein ligase complex that controls progression through mitosis and the G1 phase of the cell cycle.</text>
</comment>
<dbReference type="EMBL" id="JANBQB010000036">
    <property type="protein sequence ID" value="KAJ1983923.1"/>
    <property type="molecule type" value="Genomic_DNA"/>
</dbReference>
<dbReference type="Gene3D" id="2.60.120.260">
    <property type="entry name" value="Galactose-binding domain-like"/>
    <property type="match status" value="1"/>
</dbReference>
<dbReference type="PROSITE" id="PS51284">
    <property type="entry name" value="DOC"/>
    <property type="match status" value="1"/>
</dbReference>
<protein>
    <recommendedName>
        <fullName evidence="6">Anaphase-promoting complex subunit 10</fullName>
    </recommendedName>
</protein>
<evidence type="ECO:0000313" key="9">
    <source>
        <dbReference type="Proteomes" id="UP001151582"/>
    </source>
</evidence>
<dbReference type="PIRSF" id="PIRSF028841">
    <property type="entry name" value="APC10_sub"/>
    <property type="match status" value="1"/>
</dbReference>
<keyword evidence="9" id="KW-1185">Reference proteome</keyword>
<dbReference type="GO" id="GO:0070979">
    <property type="term" value="P:protein K11-linked ubiquitination"/>
    <property type="evidence" value="ECO:0007669"/>
    <property type="project" value="TreeGrafter"/>
</dbReference>
<dbReference type="GO" id="GO:0031145">
    <property type="term" value="P:anaphase-promoting complex-dependent catabolic process"/>
    <property type="evidence" value="ECO:0007669"/>
    <property type="project" value="InterPro"/>
</dbReference>